<organism evidence="1 2">
    <name type="scientific">Rahnella laticis</name>
    <dbReference type="NCBI Taxonomy" id="2787622"/>
    <lineage>
        <taxon>Bacteria</taxon>
        <taxon>Pseudomonadati</taxon>
        <taxon>Pseudomonadota</taxon>
        <taxon>Gammaproteobacteria</taxon>
        <taxon>Enterobacterales</taxon>
        <taxon>Yersiniaceae</taxon>
        <taxon>Rahnella</taxon>
    </lineage>
</organism>
<keyword evidence="2" id="KW-1185">Reference proteome</keyword>
<dbReference type="EMBL" id="JADOBI010000004">
    <property type="protein sequence ID" value="MBF7979829.1"/>
    <property type="molecule type" value="Genomic_DNA"/>
</dbReference>
<protein>
    <submittedName>
        <fullName evidence="1">Uncharacterized protein</fullName>
    </submittedName>
</protein>
<dbReference type="RefSeq" id="WP_195814345.1">
    <property type="nucleotide sequence ID" value="NZ_JBHSRT010000017.1"/>
</dbReference>
<sequence length="54" mass="5811">MKIGTMMAAKSKLSNNSNMIASLNWLNGPKALLDFVLEVKTKNQSVADNNSTGL</sequence>
<accession>A0ABS0E968</accession>
<dbReference type="Proteomes" id="UP000636811">
    <property type="component" value="Unassembled WGS sequence"/>
</dbReference>
<gene>
    <name evidence="1" type="ORF">IV433_10450</name>
</gene>
<reference evidence="1 2" key="1">
    <citation type="submission" date="2020-11" db="EMBL/GenBank/DDBJ databases">
        <title>Taxonomic investigation of Rahnella strains.</title>
        <authorList>
            <person name="Lee S.D."/>
        </authorList>
    </citation>
    <scope>NUCLEOTIDE SEQUENCE [LARGE SCALE GENOMIC DNA]</scope>
    <source>
        <strain evidence="1 2">SAP-17</strain>
    </source>
</reference>
<name>A0ABS0E968_9GAMM</name>
<evidence type="ECO:0000313" key="2">
    <source>
        <dbReference type="Proteomes" id="UP000636811"/>
    </source>
</evidence>
<comment type="caution">
    <text evidence="1">The sequence shown here is derived from an EMBL/GenBank/DDBJ whole genome shotgun (WGS) entry which is preliminary data.</text>
</comment>
<proteinExistence type="predicted"/>
<evidence type="ECO:0000313" key="1">
    <source>
        <dbReference type="EMBL" id="MBF7979829.1"/>
    </source>
</evidence>